<dbReference type="InterPro" id="IPR035937">
    <property type="entry name" value="FPG_N"/>
</dbReference>
<dbReference type="SUPFAM" id="SSF57716">
    <property type="entry name" value="Glucocorticoid receptor-like (DNA-binding domain)"/>
    <property type="match status" value="1"/>
</dbReference>
<evidence type="ECO:0000259" key="15">
    <source>
        <dbReference type="PROSITE" id="PS51066"/>
    </source>
</evidence>
<evidence type="ECO:0000256" key="5">
    <source>
        <dbReference type="ARBA" id="ARBA00022763"/>
    </source>
</evidence>
<dbReference type="AlphaFoldDB" id="A0A2T6BHH5"/>
<dbReference type="EMBL" id="QBKS01000001">
    <property type="protein sequence ID" value="PTX55510.1"/>
    <property type="molecule type" value="Genomic_DNA"/>
</dbReference>
<feature type="domain" description="FPG-type" evidence="15">
    <location>
        <begin position="225"/>
        <end position="260"/>
    </location>
</feature>
<evidence type="ECO:0000256" key="4">
    <source>
        <dbReference type="ARBA" id="ARBA00022723"/>
    </source>
</evidence>
<dbReference type="RefSeq" id="WP_107843796.1">
    <property type="nucleotide sequence ID" value="NZ_QBKS01000001.1"/>
</dbReference>
<gene>
    <name evidence="17" type="ORF">C8N43_0149</name>
</gene>
<evidence type="ECO:0000256" key="7">
    <source>
        <dbReference type="ARBA" id="ARBA00022801"/>
    </source>
</evidence>
<organism evidence="17 18">
    <name type="scientific">Litoreibacter ponti</name>
    <dbReference type="NCBI Taxonomy" id="1510457"/>
    <lineage>
        <taxon>Bacteria</taxon>
        <taxon>Pseudomonadati</taxon>
        <taxon>Pseudomonadota</taxon>
        <taxon>Alphaproteobacteria</taxon>
        <taxon>Rhodobacterales</taxon>
        <taxon>Roseobacteraceae</taxon>
        <taxon>Litoreibacter</taxon>
    </lineage>
</organism>
<evidence type="ECO:0000256" key="8">
    <source>
        <dbReference type="ARBA" id="ARBA00022833"/>
    </source>
</evidence>
<dbReference type="SUPFAM" id="SSF81624">
    <property type="entry name" value="N-terminal domain of MutM-like DNA repair proteins"/>
    <property type="match status" value="1"/>
</dbReference>
<dbReference type="GO" id="GO:0008270">
    <property type="term" value="F:zinc ion binding"/>
    <property type="evidence" value="ECO:0007669"/>
    <property type="project" value="UniProtKB-KW"/>
</dbReference>
<dbReference type="Pfam" id="PF06831">
    <property type="entry name" value="H2TH"/>
    <property type="match status" value="1"/>
</dbReference>
<evidence type="ECO:0000256" key="2">
    <source>
        <dbReference type="ARBA" id="ARBA00001947"/>
    </source>
</evidence>
<dbReference type="PANTHER" id="PTHR22993">
    <property type="entry name" value="FORMAMIDOPYRIMIDINE-DNA GLYCOSYLASE"/>
    <property type="match status" value="1"/>
</dbReference>
<dbReference type="InterPro" id="IPR010979">
    <property type="entry name" value="Ribosomal_uS13-like_H2TH"/>
</dbReference>
<keyword evidence="18" id="KW-1185">Reference proteome</keyword>
<evidence type="ECO:0000313" key="18">
    <source>
        <dbReference type="Proteomes" id="UP000243978"/>
    </source>
</evidence>
<dbReference type="PROSITE" id="PS51066">
    <property type="entry name" value="ZF_FPG_2"/>
    <property type="match status" value="1"/>
</dbReference>
<dbReference type="GO" id="GO:0003906">
    <property type="term" value="F:DNA-(apurinic or apyrimidinic site) endonuclease activity"/>
    <property type="evidence" value="ECO:0007669"/>
    <property type="project" value="InterPro"/>
</dbReference>
<evidence type="ECO:0000256" key="10">
    <source>
        <dbReference type="ARBA" id="ARBA00023204"/>
    </source>
</evidence>
<dbReference type="SMART" id="SM00898">
    <property type="entry name" value="Fapy_DNA_glyco"/>
    <property type="match status" value="1"/>
</dbReference>
<evidence type="ECO:0000256" key="9">
    <source>
        <dbReference type="ARBA" id="ARBA00023125"/>
    </source>
</evidence>
<evidence type="ECO:0000256" key="14">
    <source>
        <dbReference type="PROSITE-ProRule" id="PRU00391"/>
    </source>
</evidence>
<dbReference type="SMART" id="SM01232">
    <property type="entry name" value="H2TH"/>
    <property type="match status" value="1"/>
</dbReference>
<comment type="similarity">
    <text evidence="3">Belongs to the FPG family.</text>
</comment>
<sequence>MPELPEVEAYGRRIKDGALHRTIETVTLGNDTKHVELPGPEDRARFEGHQFTEVRRHGKYLFAGSATGPWMALHMGMAGSVRVYDAEDGNPDYARLIVAFEGSRRMAFRDPRKFGWVKYVDTPETEIEARELGPDALDLDADGFANRLEGGRGAIKSALMDQSRLAGIGNLWADETLYQTGIHPATKIPELSRDDISGLHKASDRILRGVCDVDAHYRELPDAWLIHRREEGYACTRCDGSIARIKVGGRSSYFCPKHQVEAA</sequence>
<dbReference type="PROSITE" id="PS51068">
    <property type="entry name" value="FPG_CAT"/>
    <property type="match status" value="1"/>
</dbReference>
<dbReference type="InterPro" id="IPR012319">
    <property type="entry name" value="FPG_cat"/>
</dbReference>
<keyword evidence="6 14" id="KW-0863">Zinc-finger</keyword>
<dbReference type="Gene3D" id="3.20.190.10">
    <property type="entry name" value="MutM-like, N-terminal"/>
    <property type="match status" value="1"/>
</dbReference>
<evidence type="ECO:0000256" key="3">
    <source>
        <dbReference type="ARBA" id="ARBA00009409"/>
    </source>
</evidence>
<dbReference type="InterPro" id="IPR010663">
    <property type="entry name" value="Znf_FPG/IleRS"/>
</dbReference>
<evidence type="ECO:0000256" key="12">
    <source>
        <dbReference type="ARBA" id="ARBA00023268"/>
    </source>
</evidence>
<keyword evidence="9" id="KW-0238">DNA-binding</keyword>
<keyword evidence="4" id="KW-0479">Metal-binding</keyword>
<reference evidence="17 18" key="1">
    <citation type="submission" date="2018-04" db="EMBL/GenBank/DDBJ databases">
        <title>Genomic Encyclopedia of Archaeal and Bacterial Type Strains, Phase II (KMG-II): from individual species to whole genera.</title>
        <authorList>
            <person name="Goeker M."/>
        </authorList>
    </citation>
    <scope>NUCLEOTIDE SEQUENCE [LARGE SCALE GENOMIC DNA]</scope>
    <source>
        <strain evidence="17 18">DSM 100977</strain>
    </source>
</reference>
<evidence type="ECO:0000256" key="1">
    <source>
        <dbReference type="ARBA" id="ARBA00001668"/>
    </source>
</evidence>
<proteinExistence type="inferred from homology"/>
<dbReference type="GO" id="GO:0006284">
    <property type="term" value="P:base-excision repair"/>
    <property type="evidence" value="ECO:0007669"/>
    <property type="project" value="InterPro"/>
</dbReference>
<dbReference type="GO" id="GO:0003684">
    <property type="term" value="F:damaged DNA binding"/>
    <property type="evidence" value="ECO:0007669"/>
    <property type="project" value="InterPro"/>
</dbReference>
<dbReference type="Pfam" id="PF06827">
    <property type="entry name" value="zf-FPG_IleRS"/>
    <property type="match status" value="1"/>
</dbReference>
<dbReference type="PANTHER" id="PTHR22993:SF9">
    <property type="entry name" value="FORMAMIDOPYRIMIDINE-DNA GLYCOSYLASE"/>
    <property type="match status" value="1"/>
</dbReference>
<dbReference type="Proteomes" id="UP000243978">
    <property type="component" value="Unassembled WGS sequence"/>
</dbReference>
<dbReference type="GO" id="GO:0016829">
    <property type="term" value="F:lyase activity"/>
    <property type="evidence" value="ECO:0007669"/>
    <property type="project" value="UniProtKB-KW"/>
</dbReference>
<dbReference type="Gene3D" id="1.10.8.50">
    <property type="match status" value="1"/>
</dbReference>
<dbReference type="InterPro" id="IPR015886">
    <property type="entry name" value="H2TH_FPG"/>
</dbReference>
<protein>
    <submittedName>
        <fullName evidence="17">Formamidopyrimidine-DNA glycosylase</fullName>
    </submittedName>
</protein>
<keyword evidence="7" id="KW-0378">Hydrolase</keyword>
<evidence type="ECO:0000313" key="17">
    <source>
        <dbReference type="EMBL" id="PTX55510.1"/>
    </source>
</evidence>
<keyword evidence="12" id="KW-0511">Multifunctional enzyme</keyword>
<keyword evidence="13" id="KW-0326">Glycosidase</keyword>
<dbReference type="OrthoDB" id="5657047at2"/>
<keyword evidence="10" id="KW-0234">DNA repair</keyword>
<evidence type="ECO:0000259" key="16">
    <source>
        <dbReference type="PROSITE" id="PS51068"/>
    </source>
</evidence>
<evidence type="ECO:0000256" key="6">
    <source>
        <dbReference type="ARBA" id="ARBA00022771"/>
    </source>
</evidence>
<dbReference type="InterPro" id="IPR000214">
    <property type="entry name" value="Znf_DNA_glyclase/AP_lyase"/>
</dbReference>
<keyword evidence="5" id="KW-0227">DNA damage</keyword>
<dbReference type="Pfam" id="PF01149">
    <property type="entry name" value="Fapy_DNA_glyco"/>
    <property type="match status" value="1"/>
</dbReference>
<keyword evidence="8" id="KW-0862">Zinc</keyword>
<comment type="caution">
    <text evidence="17">The sequence shown here is derived from an EMBL/GenBank/DDBJ whole genome shotgun (WGS) entry which is preliminary data.</text>
</comment>
<comment type="cofactor">
    <cofactor evidence="2">
        <name>Zn(2+)</name>
        <dbReference type="ChEBI" id="CHEBI:29105"/>
    </cofactor>
</comment>
<comment type="catalytic activity">
    <reaction evidence="1">
        <text>Hydrolysis of DNA containing ring-opened 7-methylguanine residues, releasing 2,6-diamino-4-hydroxy-5-(N-methyl)formamidopyrimidine.</text>
        <dbReference type="EC" id="3.2.2.23"/>
    </reaction>
</comment>
<keyword evidence="11" id="KW-0456">Lyase</keyword>
<feature type="domain" description="Formamidopyrimidine-DNA glycosylase catalytic" evidence="16">
    <location>
        <begin position="2"/>
        <end position="115"/>
    </location>
</feature>
<dbReference type="GO" id="GO:0008534">
    <property type="term" value="F:oxidized purine nucleobase lesion DNA N-glycosylase activity"/>
    <property type="evidence" value="ECO:0007669"/>
    <property type="project" value="UniProtKB-EC"/>
</dbReference>
<name>A0A2T6BHH5_9RHOB</name>
<evidence type="ECO:0000256" key="11">
    <source>
        <dbReference type="ARBA" id="ARBA00023239"/>
    </source>
</evidence>
<evidence type="ECO:0000256" key="13">
    <source>
        <dbReference type="ARBA" id="ARBA00023295"/>
    </source>
</evidence>
<dbReference type="SUPFAM" id="SSF46946">
    <property type="entry name" value="S13-like H2TH domain"/>
    <property type="match status" value="1"/>
</dbReference>
<accession>A0A2T6BHH5</accession>